<dbReference type="InterPro" id="IPR000073">
    <property type="entry name" value="AB_hydrolase_1"/>
</dbReference>
<dbReference type="InterPro" id="IPR029058">
    <property type="entry name" value="AB_hydrolase_fold"/>
</dbReference>
<dbReference type="Proteomes" id="UP000005713">
    <property type="component" value="Unassembled WGS sequence"/>
</dbReference>
<dbReference type="ESTHER" id="9rhob-a3jxr4">
    <property type="family name" value="6_AlphaBeta_hydrolase"/>
</dbReference>
<organism evidence="2 3">
    <name type="scientific">Sagittula stellata (strain ATCC 700073 / DSM 11524 / E-37)</name>
    <dbReference type="NCBI Taxonomy" id="388399"/>
    <lineage>
        <taxon>Bacteria</taxon>
        <taxon>Pseudomonadati</taxon>
        <taxon>Pseudomonadota</taxon>
        <taxon>Alphaproteobacteria</taxon>
        <taxon>Rhodobacterales</taxon>
        <taxon>Roseobacteraceae</taxon>
        <taxon>Sagittula</taxon>
    </lineage>
</organism>
<dbReference type="InterPro" id="IPR000639">
    <property type="entry name" value="Epox_hydrolase-like"/>
</dbReference>
<dbReference type="EMBL" id="AAYA01000001">
    <property type="protein sequence ID" value="EBA10300.1"/>
    <property type="molecule type" value="Genomic_DNA"/>
</dbReference>
<proteinExistence type="predicted"/>
<dbReference type="PANTHER" id="PTHR43798">
    <property type="entry name" value="MONOACYLGLYCEROL LIPASE"/>
    <property type="match status" value="1"/>
</dbReference>
<dbReference type="GO" id="GO:0016020">
    <property type="term" value="C:membrane"/>
    <property type="evidence" value="ECO:0007669"/>
    <property type="project" value="TreeGrafter"/>
</dbReference>
<evidence type="ECO:0000259" key="1">
    <source>
        <dbReference type="Pfam" id="PF12697"/>
    </source>
</evidence>
<dbReference type="eggNOG" id="COG0596">
    <property type="taxonomic scope" value="Bacteria"/>
</dbReference>
<dbReference type="RefSeq" id="WP_005855024.1">
    <property type="nucleotide sequence ID" value="NZ_AAYA01000001.1"/>
</dbReference>
<dbReference type="InterPro" id="IPR050266">
    <property type="entry name" value="AB_hydrolase_sf"/>
</dbReference>
<dbReference type="PRINTS" id="PR00111">
    <property type="entry name" value="ABHYDROLASE"/>
</dbReference>
<dbReference type="AlphaFoldDB" id="A3JXR4"/>
<reference evidence="2 3" key="1">
    <citation type="submission" date="2006-06" db="EMBL/GenBank/DDBJ databases">
        <authorList>
            <person name="Moran M.A."/>
            <person name="Ferriera S."/>
            <person name="Johnson J."/>
            <person name="Kravitz S."/>
            <person name="Beeson K."/>
            <person name="Sutton G."/>
            <person name="Rogers Y.-H."/>
            <person name="Friedman R."/>
            <person name="Frazier M."/>
            <person name="Venter J.C."/>
        </authorList>
    </citation>
    <scope>NUCLEOTIDE SEQUENCE [LARGE SCALE GENOMIC DNA]</scope>
    <source>
        <strain evidence="2 3">E-37</strain>
    </source>
</reference>
<dbReference type="GO" id="GO:0016787">
    <property type="term" value="F:hydrolase activity"/>
    <property type="evidence" value="ECO:0007669"/>
    <property type="project" value="UniProtKB-KW"/>
</dbReference>
<protein>
    <submittedName>
        <fullName evidence="2">Hydrolase, alpha/beta fold family protein</fullName>
    </submittedName>
</protein>
<sequence>MKDTVPLFVRTFGGGAERALALHCGLGASGMWQGVAAHLDGVQVIAPDLPGHGRSAPFPDGVDMHDAACDAVRPLLDEPMHLVGHSFGATVALRLALDMPERVRSLTLIEPVLFAAAPRGPVVDAHGAREQVILDLYETGDTMGAAEAFNALWGGGVPWDSFRPEARQAMAERMPFIFGTEPSLWRDVHGLIAPGMQERLTMPVTLLRGSATVAIIAEVHRGLLQRLPHCREAVVEGAGHMLVMTHAEDVAREIRGTFEQARDAASTN</sequence>
<dbReference type="OrthoDB" id="9804723at2"/>
<dbReference type="Pfam" id="PF12697">
    <property type="entry name" value="Abhydrolase_6"/>
    <property type="match status" value="1"/>
</dbReference>
<evidence type="ECO:0000313" key="3">
    <source>
        <dbReference type="Proteomes" id="UP000005713"/>
    </source>
</evidence>
<dbReference type="PRINTS" id="PR00412">
    <property type="entry name" value="EPOXHYDRLASE"/>
</dbReference>
<comment type="caution">
    <text evidence="2">The sequence shown here is derived from an EMBL/GenBank/DDBJ whole genome shotgun (WGS) entry which is preliminary data.</text>
</comment>
<dbReference type="Gene3D" id="3.40.50.1820">
    <property type="entry name" value="alpha/beta hydrolase"/>
    <property type="match status" value="1"/>
</dbReference>
<keyword evidence="2" id="KW-0378">Hydrolase</keyword>
<dbReference type="PANTHER" id="PTHR43798:SF33">
    <property type="entry name" value="HYDROLASE, PUTATIVE (AFU_ORTHOLOGUE AFUA_2G14860)-RELATED"/>
    <property type="match status" value="1"/>
</dbReference>
<dbReference type="SUPFAM" id="SSF53474">
    <property type="entry name" value="alpha/beta-Hydrolases"/>
    <property type="match status" value="1"/>
</dbReference>
<keyword evidence="3" id="KW-1185">Reference proteome</keyword>
<gene>
    <name evidence="2" type="ORF">SSE37_19882</name>
</gene>
<name>A3JXR4_SAGS3</name>
<accession>A3JXR4</accession>
<feature type="domain" description="AB hydrolase-1" evidence="1">
    <location>
        <begin position="22"/>
        <end position="252"/>
    </location>
</feature>
<evidence type="ECO:0000313" key="2">
    <source>
        <dbReference type="EMBL" id="EBA10300.1"/>
    </source>
</evidence>